<evidence type="ECO:0000256" key="1">
    <source>
        <dbReference type="ARBA" id="ARBA00004651"/>
    </source>
</evidence>
<organism evidence="10 11">
    <name type="scientific">Bacillus badius</name>
    <dbReference type="NCBI Taxonomy" id="1455"/>
    <lineage>
        <taxon>Bacteria</taxon>
        <taxon>Bacillati</taxon>
        <taxon>Bacillota</taxon>
        <taxon>Bacilli</taxon>
        <taxon>Bacillales</taxon>
        <taxon>Bacillaceae</taxon>
        <taxon>Pseudobacillus</taxon>
    </lineage>
</organism>
<comment type="caution">
    <text evidence="10">The sequence shown here is derived from an EMBL/GenBank/DDBJ whole genome shotgun (WGS) entry which is preliminary data.</text>
</comment>
<sequence length="225" mass="25513">MYLDITLKIVVGLVTLLLVIRLLGKKELSQMTPFDLIYLILLGSFLEEAMFDQKISILQVLYAVALWGMLIYFIEKMVMKSEWLKKLLKGEASDLVVNGKVSIRELKKNHMEMEQLRTLLRSQGYFSLHDVEQATLETNGTLSVLPKAEGAPVTPAMLNITASENQPTYLLIDEGKVDGDELKRAGKSKEWLRSELKKEGVVCADSIFYAEWSGNKGFYIVPYKE</sequence>
<evidence type="ECO:0000256" key="6">
    <source>
        <dbReference type="ARBA" id="ARBA00023136"/>
    </source>
</evidence>
<evidence type="ECO:0000256" key="7">
    <source>
        <dbReference type="SAM" id="Phobius"/>
    </source>
</evidence>
<reference evidence="10 11" key="1">
    <citation type="submission" date="2015-01" db="EMBL/GenBank/DDBJ databases">
        <title>Genome Assembly of Bacillus badius MTCC 1458.</title>
        <authorList>
            <person name="Verma A."/>
            <person name="Khatri I."/>
            <person name="Mual P."/>
            <person name="Subramanian S."/>
            <person name="Krishnamurthi S."/>
        </authorList>
    </citation>
    <scope>NUCLEOTIDE SEQUENCE [LARGE SCALE GENOMIC DNA]</scope>
    <source>
        <strain evidence="10 11">MTCC 1458</strain>
    </source>
</reference>
<dbReference type="PANTHER" id="PTHR34582:SF5">
    <property type="entry name" value="UPF0702 TRANSMEMBRANE PROTEIN YETF"/>
    <property type="match status" value="1"/>
</dbReference>
<comment type="subcellular location">
    <subcellularLocation>
        <location evidence="1">Cell membrane</location>
        <topology evidence="1">Multi-pass membrane protein</topology>
    </subcellularLocation>
</comment>
<keyword evidence="5 7" id="KW-1133">Transmembrane helix</keyword>
<dbReference type="InterPro" id="IPR023090">
    <property type="entry name" value="UPF0702_alpha/beta_dom_sf"/>
</dbReference>
<evidence type="ECO:0000256" key="3">
    <source>
        <dbReference type="ARBA" id="ARBA00022475"/>
    </source>
</evidence>
<keyword evidence="4 7" id="KW-0812">Transmembrane</keyword>
<evidence type="ECO:0000256" key="2">
    <source>
        <dbReference type="ARBA" id="ARBA00006448"/>
    </source>
</evidence>
<dbReference type="Gene3D" id="3.30.240.20">
    <property type="entry name" value="bsu07140 like domains"/>
    <property type="match status" value="2"/>
</dbReference>
<dbReference type="Pfam" id="PF20730">
    <property type="entry name" value="YetF_N"/>
    <property type="match status" value="1"/>
</dbReference>
<proteinExistence type="inferred from homology"/>
<dbReference type="InterPro" id="IPR048454">
    <property type="entry name" value="YetF_N"/>
</dbReference>
<feature type="transmembrane region" description="Helical" evidence="7">
    <location>
        <begin position="6"/>
        <end position="24"/>
    </location>
</feature>
<keyword evidence="3" id="KW-1003">Cell membrane</keyword>
<evidence type="ECO:0000256" key="5">
    <source>
        <dbReference type="ARBA" id="ARBA00022989"/>
    </source>
</evidence>
<feature type="transmembrane region" description="Helical" evidence="7">
    <location>
        <begin position="57"/>
        <end position="74"/>
    </location>
</feature>
<evidence type="ECO:0000313" key="11">
    <source>
        <dbReference type="Proteomes" id="UP000031982"/>
    </source>
</evidence>
<dbReference type="Proteomes" id="UP000031982">
    <property type="component" value="Unassembled WGS sequence"/>
</dbReference>
<dbReference type="PANTHER" id="PTHR34582">
    <property type="entry name" value="UPF0702 TRANSMEMBRANE PROTEIN YCAP"/>
    <property type="match status" value="1"/>
</dbReference>
<evidence type="ECO:0000259" key="9">
    <source>
        <dbReference type="Pfam" id="PF20730"/>
    </source>
</evidence>
<feature type="domain" description="YetF-like N-terminal transmembrane" evidence="9">
    <location>
        <begin position="2"/>
        <end position="75"/>
    </location>
</feature>
<dbReference type="EMBL" id="JXLP01000002">
    <property type="protein sequence ID" value="KIL79991.1"/>
    <property type="molecule type" value="Genomic_DNA"/>
</dbReference>
<keyword evidence="6 7" id="KW-0472">Membrane</keyword>
<dbReference type="RefSeq" id="WP_041096794.1">
    <property type="nucleotide sequence ID" value="NZ_JARTHD010000004.1"/>
</dbReference>
<evidence type="ECO:0008006" key="12">
    <source>
        <dbReference type="Google" id="ProtNLM"/>
    </source>
</evidence>
<gene>
    <name evidence="10" type="ORF">SD77_2445</name>
</gene>
<keyword evidence="11" id="KW-1185">Reference proteome</keyword>
<protein>
    <recommendedName>
        <fullName evidence="12">DUF421 domain-containing protein</fullName>
    </recommendedName>
</protein>
<evidence type="ECO:0000256" key="4">
    <source>
        <dbReference type="ARBA" id="ARBA00022692"/>
    </source>
</evidence>
<dbReference type="Pfam" id="PF04239">
    <property type="entry name" value="DUF421"/>
    <property type="match status" value="1"/>
</dbReference>
<accession>A0ABR5AZ48</accession>
<dbReference type="InterPro" id="IPR007353">
    <property type="entry name" value="DUF421"/>
</dbReference>
<feature type="domain" description="YetF C-terminal" evidence="8">
    <location>
        <begin position="80"/>
        <end position="213"/>
    </location>
</feature>
<comment type="similarity">
    <text evidence="2">Belongs to the UPF0702 family.</text>
</comment>
<evidence type="ECO:0000259" key="8">
    <source>
        <dbReference type="Pfam" id="PF04239"/>
    </source>
</evidence>
<name>A0ABR5AZ48_BACBA</name>
<evidence type="ECO:0000313" key="10">
    <source>
        <dbReference type="EMBL" id="KIL79991.1"/>
    </source>
</evidence>